<dbReference type="InterPro" id="IPR001309">
    <property type="entry name" value="Pept_C14_p20"/>
</dbReference>
<evidence type="ECO:0000259" key="1">
    <source>
        <dbReference type="PROSITE" id="PS50208"/>
    </source>
</evidence>
<protein>
    <recommendedName>
        <fullName evidence="1">Caspase family p20 domain-containing protein</fullName>
    </recommendedName>
</protein>
<dbReference type="InterPro" id="IPR036322">
    <property type="entry name" value="WD40_repeat_dom_sf"/>
</dbReference>
<dbReference type="AlphaFoldDB" id="A0A096FC34"/>
<reference evidence="2 3" key="1">
    <citation type="submission" date="2013-09" db="EMBL/GenBank/DDBJ databases">
        <title>High correlation between genotypes and phenotypes of environmental bacteria Comamonas testosteroni strains.</title>
        <authorList>
            <person name="Liu L."/>
            <person name="Zhu W."/>
            <person name="Xia X."/>
            <person name="Xu B."/>
            <person name="Luo M."/>
            <person name="Wang G."/>
        </authorList>
    </citation>
    <scope>NUCLEOTIDE SEQUENCE [LARGE SCALE GENOMIC DNA]</scope>
    <source>
        <strain evidence="2 3">JL40</strain>
    </source>
</reference>
<dbReference type="PANTHER" id="PTHR22576">
    <property type="entry name" value="MUCOSA ASSOCIATED LYMPHOID TISSUE LYMPHOMA TRANSLOCATION PROTEIN 1/PARACASPASE"/>
    <property type="match status" value="1"/>
</dbReference>
<dbReference type="SUPFAM" id="SSF50978">
    <property type="entry name" value="WD40 repeat-like"/>
    <property type="match status" value="1"/>
</dbReference>
<dbReference type="PROSITE" id="PS50208">
    <property type="entry name" value="CASPASE_P20"/>
    <property type="match status" value="1"/>
</dbReference>
<dbReference type="InterPro" id="IPR011600">
    <property type="entry name" value="Pept_C14_caspase"/>
</dbReference>
<dbReference type="RefSeq" id="WP_034371537.1">
    <property type="nucleotide sequence ID" value="NZ_AWOR01000056.1"/>
</dbReference>
<dbReference type="Proteomes" id="UP000029553">
    <property type="component" value="Unassembled WGS sequence"/>
</dbReference>
<dbReference type="SUPFAM" id="SSF52129">
    <property type="entry name" value="Caspase-like"/>
    <property type="match status" value="1"/>
</dbReference>
<evidence type="ECO:0000313" key="3">
    <source>
        <dbReference type="Proteomes" id="UP000029553"/>
    </source>
</evidence>
<dbReference type="PANTHER" id="PTHR22576:SF37">
    <property type="entry name" value="MUCOSA-ASSOCIATED LYMPHOID TISSUE LYMPHOMA TRANSLOCATION PROTEIN 1"/>
    <property type="match status" value="1"/>
</dbReference>
<sequence>MNNRIALCIGISSYKDNGIDELPNAVSDANLVHQSLTARGFDSELIVDATYDDIEAALERLKAKGDPATRAFTVIYFAGHGFETGGLGFLLPIDFPGPVELLRIPQLGMSSLRLVDAISEKIGPKLIILDACRLDATRESPASEITRFHELAEAIKDQYSSVVNADDVVFAFATSAGAPAGDGVNGNSRYCEALASGILSHDHSLDELLAGVAQQVIRQSQMGQRPWYLSSLTHSLSFSDLPTLIPIPFEVYRSGSHQLVTRLHSLNASRVAYSIEHEIIFAERQERRSVVKFKENIQAIGSLGSELYVLLESGVLMHGDSNFGGKIQFKEVHRIAFKDVFAISISPSGRNIIIVGMAGYEVIGLVGREWSQQAKYENPKIDFYNAKFFDDDSAVLCGSRGTVCELTGLSSSSTKLASKFAQIESSGVIQDIEIVDGGKFFVVVYSGGYVKFFDRSTLALVRTFSLNDLTLNLAHGYASLRNQFTRAQVELYFRDRAAFASRYSNAPDFLESVDALVGHQQLLCCSLMKDTRVLAIASEEGYVFLIDVRDQKHFRTIDVGGGHGKTLRWMCADLDSNALVILLSDGVMVRYEGLMPQH</sequence>
<organism evidence="2 3">
    <name type="scientific">Comamonas testosteroni</name>
    <name type="common">Pseudomonas testosteroni</name>
    <dbReference type="NCBI Taxonomy" id="285"/>
    <lineage>
        <taxon>Bacteria</taxon>
        <taxon>Pseudomonadati</taxon>
        <taxon>Pseudomonadota</taxon>
        <taxon>Betaproteobacteria</taxon>
        <taxon>Burkholderiales</taxon>
        <taxon>Comamonadaceae</taxon>
        <taxon>Comamonas</taxon>
    </lineage>
</organism>
<accession>A0A096FC34</accession>
<dbReference type="InterPro" id="IPR029030">
    <property type="entry name" value="Caspase-like_dom_sf"/>
</dbReference>
<dbReference type="EMBL" id="AWOR01000056">
    <property type="protein sequence ID" value="KGH27936.1"/>
    <property type="molecule type" value="Genomic_DNA"/>
</dbReference>
<dbReference type="InterPro" id="IPR015943">
    <property type="entry name" value="WD40/YVTN_repeat-like_dom_sf"/>
</dbReference>
<proteinExistence type="predicted"/>
<dbReference type="Gene3D" id="3.40.50.1460">
    <property type="match status" value="1"/>
</dbReference>
<gene>
    <name evidence="2" type="ORF">P353_16880</name>
</gene>
<dbReference type="InterPro" id="IPR052039">
    <property type="entry name" value="Caspase-related_regulators"/>
</dbReference>
<evidence type="ECO:0000313" key="2">
    <source>
        <dbReference type="EMBL" id="KGH27936.1"/>
    </source>
</evidence>
<dbReference type="GO" id="GO:0006508">
    <property type="term" value="P:proteolysis"/>
    <property type="evidence" value="ECO:0007669"/>
    <property type="project" value="InterPro"/>
</dbReference>
<comment type="caution">
    <text evidence="2">The sequence shown here is derived from an EMBL/GenBank/DDBJ whole genome shotgun (WGS) entry which is preliminary data.</text>
</comment>
<name>A0A096FC34_COMTE</name>
<dbReference type="Pfam" id="PF00656">
    <property type="entry name" value="Peptidase_C14"/>
    <property type="match status" value="1"/>
</dbReference>
<feature type="domain" description="Caspase family p20" evidence="1">
    <location>
        <begin position="2"/>
        <end position="136"/>
    </location>
</feature>
<dbReference type="GO" id="GO:0004197">
    <property type="term" value="F:cysteine-type endopeptidase activity"/>
    <property type="evidence" value="ECO:0007669"/>
    <property type="project" value="InterPro"/>
</dbReference>
<dbReference type="Gene3D" id="2.130.10.10">
    <property type="entry name" value="YVTN repeat-like/Quinoprotein amine dehydrogenase"/>
    <property type="match status" value="1"/>
</dbReference>